<dbReference type="Proteomes" id="UP000216339">
    <property type="component" value="Unassembled WGS sequence"/>
</dbReference>
<evidence type="ECO:0000313" key="2">
    <source>
        <dbReference type="Proteomes" id="UP000216339"/>
    </source>
</evidence>
<sequence>MPVHLITYDLNHEREREGDYERLYAMLREMHAVKISESVYAADSPLSPEQVHGLLAGIVDEDDAVMVFGVSGPPAGQAPQEVMEWLRLRLG</sequence>
<dbReference type="RefSeq" id="WP_095510647.1">
    <property type="nucleotide sequence ID" value="NZ_MQWD01000001.1"/>
</dbReference>
<keyword evidence="2" id="KW-1185">Reference proteome</keyword>
<dbReference type="AlphaFoldDB" id="A0A271J0E4"/>
<name>A0A271J0E4_9BACT</name>
<dbReference type="OrthoDB" id="2656750at2"/>
<accession>A0A271J0E4</accession>
<evidence type="ECO:0000313" key="1">
    <source>
        <dbReference type="EMBL" id="PAP76981.1"/>
    </source>
</evidence>
<organism evidence="1 2">
    <name type="scientific">Rubrivirga marina</name>
    <dbReference type="NCBI Taxonomy" id="1196024"/>
    <lineage>
        <taxon>Bacteria</taxon>
        <taxon>Pseudomonadati</taxon>
        <taxon>Rhodothermota</taxon>
        <taxon>Rhodothermia</taxon>
        <taxon>Rhodothermales</taxon>
        <taxon>Rubricoccaceae</taxon>
        <taxon>Rubrivirga</taxon>
    </lineage>
</organism>
<protein>
    <submittedName>
        <fullName evidence="1">Uncharacterized protein</fullName>
    </submittedName>
</protein>
<dbReference type="EMBL" id="MQWD01000001">
    <property type="protein sequence ID" value="PAP76981.1"/>
    <property type="molecule type" value="Genomic_DNA"/>
</dbReference>
<comment type="caution">
    <text evidence="1">The sequence shown here is derived from an EMBL/GenBank/DDBJ whole genome shotgun (WGS) entry which is preliminary data.</text>
</comment>
<gene>
    <name evidence="1" type="ORF">BSZ37_11330</name>
</gene>
<reference evidence="1 2" key="1">
    <citation type="submission" date="2016-11" db="EMBL/GenBank/DDBJ databases">
        <title>Study of marine rhodopsin-containing bacteria.</title>
        <authorList>
            <person name="Yoshizawa S."/>
            <person name="Kumagai Y."/>
            <person name="Kogure K."/>
        </authorList>
    </citation>
    <scope>NUCLEOTIDE SEQUENCE [LARGE SCALE GENOMIC DNA]</scope>
    <source>
        <strain evidence="1 2">SAORIC-28</strain>
    </source>
</reference>
<proteinExistence type="predicted"/>